<feature type="compositionally biased region" description="Low complexity" evidence="4">
    <location>
        <begin position="50"/>
        <end position="76"/>
    </location>
</feature>
<accession>A0ABR1K127</accession>
<protein>
    <recommendedName>
        <fullName evidence="5">HMG box domain-containing protein</fullName>
    </recommendedName>
</protein>
<keyword evidence="7" id="KW-1185">Reference proteome</keyword>
<dbReference type="SMART" id="SM00398">
    <property type="entry name" value="HMG"/>
    <property type="match status" value="1"/>
</dbReference>
<feature type="DNA-binding region" description="HMG box" evidence="3">
    <location>
        <begin position="83"/>
        <end position="152"/>
    </location>
</feature>
<dbReference type="Proteomes" id="UP001498398">
    <property type="component" value="Unassembled WGS sequence"/>
</dbReference>
<dbReference type="PANTHER" id="PTHR45789">
    <property type="entry name" value="FI18025P1"/>
    <property type="match status" value="1"/>
</dbReference>
<keyword evidence="1 3" id="KW-0238">DNA-binding</keyword>
<feature type="compositionally biased region" description="Basic residues" evidence="4">
    <location>
        <begin position="198"/>
        <end position="208"/>
    </location>
</feature>
<evidence type="ECO:0000256" key="1">
    <source>
        <dbReference type="ARBA" id="ARBA00023125"/>
    </source>
</evidence>
<gene>
    <name evidence="6" type="ORF">VKT23_002137</name>
</gene>
<dbReference type="InterPro" id="IPR009071">
    <property type="entry name" value="HMG_box_dom"/>
</dbReference>
<reference evidence="6 7" key="1">
    <citation type="submission" date="2024-01" db="EMBL/GenBank/DDBJ databases">
        <title>A draft genome for the cacao thread blight pathogen Marasmiellus scandens.</title>
        <authorList>
            <person name="Baruah I.K."/>
            <person name="Leung J."/>
            <person name="Bukari Y."/>
            <person name="Amoako-Attah I."/>
            <person name="Meinhardt L.W."/>
            <person name="Bailey B.A."/>
            <person name="Cohen S.P."/>
        </authorList>
    </citation>
    <scope>NUCLEOTIDE SEQUENCE [LARGE SCALE GENOMIC DNA]</scope>
    <source>
        <strain evidence="6 7">GH-19</strain>
    </source>
</reference>
<dbReference type="EMBL" id="JBANRG010000002">
    <property type="protein sequence ID" value="KAK7470715.1"/>
    <property type="molecule type" value="Genomic_DNA"/>
</dbReference>
<dbReference type="SUPFAM" id="SSF47095">
    <property type="entry name" value="HMG-box"/>
    <property type="match status" value="1"/>
</dbReference>
<evidence type="ECO:0000313" key="7">
    <source>
        <dbReference type="Proteomes" id="UP001498398"/>
    </source>
</evidence>
<evidence type="ECO:0000259" key="5">
    <source>
        <dbReference type="PROSITE" id="PS50118"/>
    </source>
</evidence>
<evidence type="ECO:0000256" key="4">
    <source>
        <dbReference type="SAM" id="MobiDB-lite"/>
    </source>
</evidence>
<feature type="domain" description="HMG box" evidence="5">
    <location>
        <begin position="83"/>
        <end position="152"/>
    </location>
</feature>
<dbReference type="PANTHER" id="PTHR45789:SF2">
    <property type="entry name" value="FI18025P1"/>
    <property type="match status" value="1"/>
</dbReference>
<dbReference type="CDD" id="cd01389">
    <property type="entry name" value="HMG-box_ROX1-like"/>
    <property type="match status" value="1"/>
</dbReference>
<feature type="region of interest" description="Disordered" evidence="4">
    <location>
        <begin position="50"/>
        <end position="86"/>
    </location>
</feature>
<dbReference type="PROSITE" id="PS50118">
    <property type="entry name" value="HMG_BOX_2"/>
    <property type="match status" value="1"/>
</dbReference>
<comment type="caution">
    <text evidence="6">The sequence shown here is derived from an EMBL/GenBank/DDBJ whole genome shotgun (WGS) entry which is preliminary data.</text>
</comment>
<dbReference type="InterPro" id="IPR051356">
    <property type="entry name" value="SOX/SOX-like_TF"/>
</dbReference>
<feature type="region of interest" description="Disordered" evidence="4">
    <location>
        <begin position="148"/>
        <end position="246"/>
    </location>
</feature>
<name>A0ABR1K127_9AGAR</name>
<evidence type="ECO:0000256" key="2">
    <source>
        <dbReference type="ARBA" id="ARBA00023242"/>
    </source>
</evidence>
<evidence type="ECO:0000313" key="6">
    <source>
        <dbReference type="EMBL" id="KAK7470715.1"/>
    </source>
</evidence>
<dbReference type="Gene3D" id="1.10.30.10">
    <property type="entry name" value="High mobility group box domain"/>
    <property type="match status" value="1"/>
</dbReference>
<keyword evidence="2 3" id="KW-0539">Nucleus</keyword>
<dbReference type="Pfam" id="PF00505">
    <property type="entry name" value="HMG_box"/>
    <property type="match status" value="1"/>
</dbReference>
<feature type="compositionally biased region" description="Basic and acidic residues" evidence="4">
    <location>
        <begin position="166"/>
        <end position="185"/>
    </location>
</feature>
<organism evidence="6 7">
    <name type="scientific">Marasmiellus scandens</name>
    <dbReference type="NCBI Taxonomy" id="2682957"/>
    <lineage>
        <taxon>Eukaryota</taxon>
        <taxon>Fungi</taxon>
        <taxon>Dikarya</taxon>
        <taxon>Basidiomycota</taxon>
        <taxon>Agaricomycotina</taxon>
        <taxon>Agaricomycetes</taxon>
        <taxon>Agaricomycetidae</taxon>
        <taxon>Agaricales</taxon>
        <taxon>Marasmiineae</taxon>
        <taxon>Omphalotaceae</taxon>
        <taxon>Marasmiellus</taxon>
    </lineage>
</organism>
<sequence length="417" mass="46775">MTPYYNTSTELFSISFKTETDVSLPSTPVPRLRPYHDHFADIASTPLSYPSTPSLSSGSSTSSSGSPYTPSSSPAPTKLPRKIPRPPNAFMLYRSDLLKSKVIPAHAEKRQQALSKVAGQCWQMLEKEKKDYWKDQAAKELERHQKLYPDYKFNPTHRGSSRKAKTRNELDEASEDKIRELREMYTKIAGPAPPGSREKRKKNTKKNRSKLELGSPFQHFSRPSDVDSSSSAQLPYPADSTESPMPPFFPQPSYPHLPMDYSFLAGVQEPQFSLDATPCSTPDTALSIESGLNLDTKPNDLHHLSCLPSTNQPLVLNEGQYQYDHLSCLPATNQPLVLNEGQYQYDQVNVGYDAFPQNQPEAPFISLTDLQADQTVFDQWCPVQDNNFDYSTWNLTPDGGCWVEGAELAWTQEKGGL</sequence>
<feature type="compositionally biased region" description="Low complexity" evidence="4">
    <location>
        <begin position="221"/>
        <end position="231"/>
    </location>
</feature>
<proteinExistence type="predicted"/>
<dbReference type="InterPro" id="IPR036910">
    <property type="entry name" value="HMG_box_dom_sf"/>
</dbReference>
<evidence type="ECO:0000256" key="3">
    <source>
        <dbReference type="PROSITE-ProRule" id="PRU00267"/>
    </source>
</evidence>